<dbReference type="Pfam" id="PF05419">
    <property type="entry name" value="GUN4"/>
    <property type="match status" value="1"/>
</dbReference>
<evidence type="ECO:0000259" key="1">
    <source>
        <dbReference type="Pfam" id="PF05419"/>
    </source>
</evidence>
<dbReference type="InterPro" id="IPR037215">
    <property type="entry name" value="GUN4-like_sf"/>
</dbReference>
<feature type="domain" description="GUN4-like" evidence="1">
    <location>
        <begin position="96"/>
        <end position="235"/>
    </location>
</feature>
<dbReference type="InterPro" id="IPR008629">
    <property type="entry name" value="GUN4-like"/>
</dbReference>
<dbReference type="Gene3D" id="1.10.10.1770">
    <property type="entry name" value="Gun4-like"/>
    <property type="match status" value="1"/>
</dbReference>
<protein>
    <submittedName>
        <fullName evidence="2">Conserved hypothetical plastid protein</fullName>
    </submittedName>
</protein>
<dbReference type="AlphaFoldDB" id="A0A342RZ96"/>
<accession>A0A342RZ96</accession>
<keyword evidence="2" id="KW-0934">Plastid</keyword>
<dbReference type="SUPFAM" id="SSF140869">
    <property type="entry name" value="GUN4-like"/>
    <property type="match status" value="1"/>
</dbReference>
<dbReference type="GO" id="GO:0046906">
    <property type="term" value="F:tetrapyrrole binding"/>
    <property type="evidence" value="ECO:0007669"/>
    <property type="project" value="TreeGrafter"/>
</dbReference>
<dbReference type="RefSeq" id="YP_009295558.1">
    <property type="nucleotide sequence ID" value="NC_031167.1"/>
</dbReference>
<dbReference type="CDD" id="cd16383">
    <property type="entry name" value="GUN4"/>
    <property type="match status" value="1"/>
</dbReference>
<geneLocation type="plastid" evidence="2"/>
<organism evidence="2">
    <name type="scientific">Mastocarpus papillatus</name>
    <dbReference type="NCBI Taxonomy" id="31436"/>
    <lineage>
        <taxon>Eukaryota</taxon>
        <taxon>Rhodophyta</taxon>
        <taxon>Florideophyceae</taxon>
        <taxon>Rhodymeniophycidae</taxon>
        <taxon>Gigartinales</taxon>
        <taxon>Phyllophoraceae</taxon>
        <taxon>Mastocarpus</taxon>
    </lineage>
</organism>
<dbReference type="GeneID" id="29071998"/>
<reference evidence="2" key="1">
    <citation type="journal article" date="2016" name="Mitochondrial DNA Part B Resour">
        <title>Organellar genome analysis of the heteromorphic red alga Mastocarpus papillatus (Phyllophoraceae, Rhodophyta).</title>
        <authorList>
            <person name="Hughey J.R."/>
            <person name="Mumford T.F."/>
            <person name="Navarrete-Fernandez T.M."/>
            <person name="Huber S.R."/>
            <person name="Freese J.M."/>
            <person name="Murray E.M.C."/>
            <person name="Sissini M.N."/>
            <person name="Gentilhomme A."/>
        </authorList>
    </citation>
    <scope>NUCLEOTIDE SEQUENCE</scope>
</reference>
<dbReference type="EMBL" id="KX525588">
    <property type="protein sequence ID" value="AOL58042.1"/>
    <property type="molecule type" value="Genomic_DNA"/>
</dbReference>
<gene>
    <name evidence="2" type="primary">ycf53</name>
</gene>
<sequence length="240" mass="28250">MTKQRKNNLKVSNKIVHLQNCTSTKQELQLAKIISINDIHGEEALLELLIQRRIIQDTDFSSLDSILFEILCSSSSDRIQQTLYSYFTNGIVKLKSSLNMDYQPLQNLLMAHNYKEADKLTQIHLCKLAGLERNSTRDWLYFTDIPLLPSDDLLTIDLLWRMYSRNKFGFSRQRQIWLSNNSDWEKFWLQIGWIDKGIARRYPNEFFWNITAPDGHLPLFNQLRGVQVLSALFDHIVWNI</sequence>
<dbReference type="Gene3D" id="1.25.40.620">
    <property type="match status" value="1"/>
</dbReference>
<evidence type="ECO:0000313" key="2">
    <source>
        <dbReference type="EMBL" id="AOL58042.1"/>
    </source>
</evidence>
<name>A0A342RZ96_9FLOR</name>
<dbReference type="PANTHER" id="PTHR34800:SF1">
    <property type="entry name" value="TETRAPYRROLE-BINDING PROTEIN, CHLOROPLASTIC"/>
    <property type="match status" value="1"/>
</dbReference>
<proteinExistence type="predicted"/>
<dbReference type="PANTHER" id="PTHR34800">
    <property type="entry name" value="TETRAPYRROLE-BINDING PROTEIN, CHLOROPLASTIC"/>
    <property type="match status" value="1"/>
</dbReference>